<feature type="compositionally biased region" description="Basic and acidic residues" evidence="4">
    <location>
        <begin position="424"/>
        <end position="439"/>
    </location>
</feature>
<accession>A0A7J5Y544</accession>
<dbReference type="GO" id="GO:0071013">
    <property type="term" value="C:catalytic step 2 spliceosome"/>
    <property type="evidence" value="ECO:0007669"/>
    <property type="project" value="TreeGrafter"/>
</dbReference>
<dbReference type="EMBL" id="JAAKFY010000015">
    <property type="protein sequence ID" value="KAF3844544.1"/>
    <property type="molecule type" value="Genomic_DNA"/>
</dbReference>
<comment type="caution">
    <text evidence="5">The sequence shown here is derived from an EMBL/GenBank/DDBJ whole genome shotgun (WGS) entry which is preliminary data.</text>
</comment>
<keyword evidence="6" id="KW-1185">Reference proteome</keyword>
<feature type="region of interest" description="Disordered" evidence="4">
    <location>
        <begin position="765"/>
        <end position="788"/>
    </location>
</feature>
<dbReference type="Pfam" id="PF08424">
    <property type="entry name" value="NRDE-2"/>
    <property type="match status" value="1"/>
</dbReference>
<dbReference type="GO" id="GO:1902369">
    <property type="term" value="P:negative regulation of RNA catabolic process"/>
    <property type="evidence" value="ECO:0007669"/>
    <property type="project" value="TreeGrafter"/>
</dbReference>
<evidence type="ECO:0000256" key="4">
    <source>
        <dbReference type="SAM" id="MobiDB-lite"/>
    </source>
</evidence>
<dbReference type="PANTHER" id="PTHR13471">
    <property type="entry name" value="TETRATRICOPEPTIDE-LIKE HELICAL"/>
    <property type="match status" value="1"/>
</dbReference>
<evidence type="ECO:0000256" key="1">
    <source>
        <dbReference type="ARBA" id="ARBA00004123"/>
    </source>
</evidence>
<comment type="similarity">
    <text evidence="2">Belongs to the NRDE2 family.</text>
</comment>
<protein>
    <recommendedName>
        <fullName evidence="7">NRDE-2, necessary for RNA interference, domain containing</fullName>
    </recommendedName>
</protein>
<feature type="compositionally biased region" description="Acidic residues" evidence="4">
    <location>
        <begin position="771"/>
        <end position="783"/>
    </location>
</feature>
<proteinExistence type="inferred from homology"/>
<feature type="region of interest" description="Disordered" evidence="4">
    <location>
        <begin position="405"/>
        <end position="439"/>
    </location>
</feature>
<dbReference type="PANTHER" id="PTHR13471:SF0">
    <property type="entry name" value="NUCLEAR EXOSOME REGULATOR NRDE2"/>
    <property type="match status" value="1"/>
</dbReference>
<dbReference type="OrthoDB" id="297219at2759"/>
<feature type="region of interest" description="Disordered" evidence="4">
    <location>
        <begin position="513"/>
        <end position="537"/>
    </location>
</feature>
<evidence type="ECO:0000256" key="3">
    <source>
        <dbReference type="ARBA" id="ARBA00023242"/>
    </source>
</evidence>
<keyword evidence="3" id="KW-0539">Nucleus</keyword>
<feature type="compositionally biased region" description="Polar residues" evidence="4">
    <location>
        <begin position="1168"/>
        <end position="1184"/>
    </location>
</feature>
<dbReference type="SMART" id="SM00386">
    <property type="entry name" value="HAT"/>
    <property type="match status" value="3"/>
</dbReference>
<sequence>MAVLLPMKSLYLYCWPPRLVSGAKPGMKKCSLGKGTMLTASFLRSALSWPGKRRHVVTPLMVGVVSFSVRKQMSYSASLSMQKVSSVFSTSWWTERVALYGSTTVIISTLGEGTTLKVFMMRSGYSSRILLMSSVPMPEPGVCELEALQAVAALSLLPHHIQDRVHQLGSLSVVTLSPVITSSALACTKLSGLKIWPKGPDLTESMVPGSKSTSTARGTYFPPVVRLFTCDIIMALFPAFAEVEPNKVEDSSKELDWLKNKSFQTEDALSLHSRFFEKTSERLNEKESSVGGYVSSEEEEEEEEEEEGDVPPKKKKKKSEKKKKKRKNTKRRAGDIRTAAAMRLTSFSPVTSKGSKRQRASCFSWLDDLKSPTEQPFCVDRKADQANWTYKSLYRGDVTRYRRKGHSSLGLDPRKQGVSWEVSESNKKQKGGDKKKAADRYFSTVSRQLLRSEPLVPTLPTIPKDGNAISTSSFLPLGGDEESKGGKTGDRVQTSSVNPLGVYDASTALWLQGKGQQHGQGQQQQQQEQEVQTGQNAALAGRTEEFNRRLREQPGDTQLWIQFIRYQDELSAAVFGGEAEQQGSEAVEHRKSSYRALLEKKLSIAERAVSTNHSCIALQLERLRICQELWEPSALAKEWKKLSYFSNFSVSKVNSAYGKCLSTLSAVHDGSMVSHPALPGLEEDMLDIFTQQCHFLRQSGHSEKAISLLQAMIDFTFYKPDSVQGLSTKQQVEFFEPFWDSGEERVGELGARGWKAWMLQQEKGGWLQPNAEEEEEEDEDEEEVKDRSQPRWTVWLEVETCREAAHWLPWRPDKAKGQSEGTVLFDDIGPSLIRLSSPELQLRLLLRFLSFLGLPVDPVLSAAPCQPGLLLENLSLLTQGNELRRPLTSYDLPETGVNSIGHMTILQGTRKWVGLGKLGERFLTNVLKMVQPVLPVQQRAALSLSWMQYEKLKVEVLRCLHGGNKKRLRFQGKSSKRVAKQLLKEPDNRSSLVLWRGYAHLEWMLGNIDEARKVFSTATAIGGGKGLQSPALCELCLLWAQLEMEDGPTVRGGGLVDLTASPAVCVLTRLAEGSSASSDQAISPVSILKARKSYEQVLTAGLSALEQNYQTNKKAGQEDLLGEKPRLKGLMGCHALFQYLTTGIQAANAVYNQARERMEELHQKLTQDKQLNNSEDVASTDANQSDSSLSCRQYVSRLASECEALAVQQAALLRYHNSISVFPLATLRQTLTSALSTWAGSAPLWGLYVQVENRYHSAGRARRFFHSVTRGNSSVVPRLFAIVAEQQRKQLVDAAQRSCCHDAALPILPENGLSNRIRGLFESAIATEMGSHCPLLWRMYMHFLVSEGKVDKATGIFYKALQNIPWAKGLYMDAVQLFPEHLQEFVDLMTEKELRVRLPLEELDILLED</sequence>
<reference evidence="5 6" key="1">
    <citation type="submission" date="2020-03" db="EMBL/GenBank/DDBJ databases">
        <title>Dissostichus mawsoni Genome sequencing and assembly.</title>
        <authorList>
            <person name="Park H."/>
        </authorList>
    </citation>
    <scope>NUCLEOTIDE SEQUENCE [LARGE SCALE GENOMIC DNA]</scope>
    <source>
        <strain evidence="5">DM0001</strain>
        <tissue evidence="5">Muscle</tissue>
    </source>
</reference>
<feature type="region of interest" description="Disordered" evidence="4">
    <location>
        <begin position="286"/>
        <end position="353"/>
    </location>
</feature>
<feature type="compositionally biased region" description="Basic and acidic residues" evidence="4">
    <location>
        <begin position="481"/>
        <end position="490"/>
    </location>
</feature>
<evidence type="ECO:0000256" key="2">
    <source>
        <dbReference type="ARBA" id="ARBA00009265"/>
    </source>
</evidence>
<organism evidence="5 6">
    <name type="scientific">Dissostichus mawsoni</name>
    <name type="common">Antarctic cod</name>
    <dbReference type="NCBI Taxonomy" id="36200"/>
    <lineage>
        <taxon>Eukaryota</taxon>
        <taxon>Metazoa</taxon>
        <taxon>Chordata</taxon>
        <taxon>Craniata</taxon>
        <taxon>Vertebrata</taxon>
        <taxon>Euteleostomi</taxon>
        <taxon>Actinopterygii</taxon>
        <taxon>Neopterygii</taxon>
        <taxon>Teleostei</taxon>
        <taxon>Neoteleostei</taxon>
        <taxon>Acanthomorphata</taxon>
        <taxon>Eupercaria</taxon>
        <taxon>Perciformes</taxon>
        <taxon>Notothenioidei</taxon>
        <taxon>Nototheniidae</taxon>
        <taxon>Dissostichus</taxon>
    </lineage>
</organism>
<dbReference type="Gene3D" id="1.25.40.10">
    <property type="entry name" value="Tetratricopeptide repeat domain"/>
    <property type="match status" value="1"/>
</dbReference>
<feature type="region of interest" description="Disordered" evidence="4">
    <location>
        <begin position="1164"/>
        <end position="1184"/>
    </location>
</feature>
<dbReference type="CDD" id="cd22200">
    <property type="entry name" value="NRDE2_MID"/>
    <property type="match status" value="1"/>
</dbReference>
<dbReference type="InterPro" id="IPR003107">
    <property type="entry name" value="HAT"/>
</dbReference>
<feature type="region of interest" description="Disordered" evidence="4">
    <location>
        <begin position="456"/>
        <end position="497"/>
    </location>
</feature>
<dbReference type="Proteomes" id="UP000518266">
    <property type="component" value="Unassembled WGS sequence"/>
</dbReference>
<dbReference type="SUPFAM" id="SSF48452">
    <property type="entry name" value="TPR-like"/>
    <property type="match status" value="1"/>
</dbReference>
<gene>
    <name evidence="5" type="ORF">F7725_007707</name>
</gene>
<comment type="subcellular location">
    <subcellularLocation>
        <location evidence="1">Nucleus</location>
    </subcellularLocation>
</comment>
<dbReference type="InterPro" id="IPR011990">
    <property type="entry name" value="TPR-like_helical_dom_sf"/>
</dbReference>
<dbReference type="FunFam" id="1.25.40.10:FF:001431">
    <property type="entry name" value="NRDE-2, necessary for RNA interference, domain-containing"/>
    <property type="match status" value="1"/>
</dbReference>
<dbReference type="InterPro" id="IPR013633">
    <property type="entry name" value="NRDE-2"/>
</dbReference>
<evidence type="ECO:0000313" key="5">
    <source>
        <dbReference type="EMBL" id="KAF3844544.1"/>
    </source>
</evidence>
<dbReference type="GO" id="GO:0031048">
    <property type="term" value="P:regulatory ncRNA-mediated heterochromatin formation"/>
    <property type="evidence" value="ECO:0007669"/>
    <property type="project" value="TreeGrafter"/>
</dbReference>
<feature type="compositionally biased region" description="Low complexity" evidence="4">
    <location>
        <begin position="513"/>
        <end position="535"/>
    </location>
</feature>
<dbReference type="GO" id="GO:0006396">
    <property type="term" value="P:RNA processing"/>
    <property type="evidence" value="ECO:0007669"/>
    <property type="project" value="InterPro"/>
</dbReference>
<evidence type="ECO:0008006" key="7">
    <source>
        <dbReference type="Google" id="ProtNLM"/>
    </source>
</evidence>
<feature type="compositionally biased region" description="Acidic residues" evidence="4">
    <location>
        <begin position="296"/>
        <end position="309"/>
    </location>
</feature>
<evidence type="ECO:0000313" key="6">
    <source>
        <dbReference type="Proteomes" id="UP000518266"/>
    </source>
</evidence>
<name>A0A7J5Y544_DISMA</name>
<feature type="compositionally biased region" description="Basic residues" evidence="4">
    <location>
        <begin position="313"/>
        <end position="331"/>
    </location>
</feature>